<reference evidence="5" key="1">
    <citation type="submission" date="2022-08" db="EMBL/GenBank/DDBJ databases">
        <title>Nisaea acidiphila sp. nov., isolated from a marine algal debris and emended description of the genus Nisaea Urios et al. 2008.</title>
        <authorList>
            <person name="Kwon K."/>
        </authorList>
    </citation>
    <scope>NUCLEOTIDE SEQUENCE</scope>
    <source>
        <strain evidence="5">MEBiC11861</strain>
    </source>
</reference>
<dbReference type="InterPro" id="IPR000524">
    <property type="entry name" value="Tscrpt_reg_HTH_GntR"/>
</dbReference>
<dbReference type="SMART" id="SM00895">
    <property type="entry name" value="FCD"/>
    <property type="match status" value="1"/>
</dbReference>
<evidence type="ECO:0000259" key="4">
    <source>
        <dbReference type="PROSITE" id="PS50949"/>
    </source>
</evidence>
<dbReference type="Pfam" id="PF00392">
    <property type="entry name" value="GntR"/>
    <property type="match status" value="1"/>
</dbReference>
<dbReference type="SUPFAM" id="SSF46785">
    <property type="entry name" value="Winged helix' DNA-binding domain"/>
    <property type="match status" value="1"/>
</dbReference>
<evidence type="ECO:0000256" key="1">
    <source>
        <dbReference type="ARBA" id="ARBA00023015"/>
    </source>
</evidence>
<dbReference type="EMBL" id="CP102480">
    <property type="protein sequence ID" value="UUX50614.1"/>
    <property type="molecule type" value="Genomic_DNA"/>
</dbReference>
<dbReference type="InterPro" id="IPR008920">
    <property type="entry name" value="TF_FadR/GntR_C"/>
</dbReference>
<dbReference type="SUPFAM" id="SSF48008">
    <property type="entry name" value="GntR ligand-binding domain-like"/>
    <property type="match status" value="1"/>
</dbReference>
<evidence type="ECO:0000313" key="6">
    <source>
        <dbReference type="Proteomes" id="UP001060336"/>
    </source>
</evidence>
<evidence type="ECO:0000313" key="5">
    <source>
        <dbReference type="EMBL" id="UUX50614.1"/>
    </source>
</evidence>
<dbReference type="PANTHER" id="PTHR43537">
    <property type="entry name" value="TRANSCRIPTIONAL REGULATOR, GNTR FAMILY"/>
    <property type="match status" value="1"/>
</dbReference>
<sequence length="228" mass="25817">MNDTSALMVTPIAAEVSLKDKTYAALKDGIVSMNIYDPDANLRLDERQLSEQLGISRTPLREALARLAQEGLVDIQPRRGVFIVRKTKAEIIEMIKVWAALEGMAARLATEVATDSEISQLRRIFQETEKGRLEIDEYSTRNIEFHQAILKLGHSPLIEEMIDKIFLHVRAIRNRTIGEQDRIARSMQDHMHIVEAIEARDAEAAERLVRDHALALARHVADNVDYLG</sequence>
<dbReference type="PROSITE" id="PS50949">
    <property type="entry name" value="HTH_GNTR"/>
    <property type="match status" value="1"/>
</dbReference>
<dbReference type="Pfam" id="PF07729">
    <property type="entry name" value="FCD"/>
    <property type="match status" value="1"/>
</dbReference>
<evidence type="ECO:0000256" key="3">
    <source>
        <dbReference type="ARBA" id="ARBA00023163"/>
    </source>
</evidence>
<dbReference type="InterPro" id="IPR036390">
    <property type="entry name" value="WH_DNA-bd_sf"/>
</dbReference>
<dbReference type="Proteomes" id="UP001060336">
    <property type="component" value="Chromosome"/>
</dbReference>
<keyword evidence="1" id="KW-0805">Transcription regulation</keyword>
<name>A0A9J7AU35_9PROT</name>
<dbReference type="PANTHER" id="PTHR43537:SF49">
    <property type="entry name" value="TRANSCRIPTIONAL REGULATORY PROTEIN"/>
    <property type="match status" value="1"/>
</dbReference>
<dbReference type="CDD" id="cd07377">
    <property type="entry name" value="WHTH_GntR"/>
    <property type="match status" value="1"/>
</dbReference>
<keyword evidence="6" id="KW-1185">Reference proteome</keyword>
<dbReference type="GO" id="GO:0003700">
    <property type="term" value="F:DNA-binding transcription factor activity"/>
    <property type="evidence" value="ECO:0007669"/>
    <property type="project" value="InterPro"/>
</dbReference>
<dbReference type="Gene3D" id="1.10.10.10">
    <property type="entry name" value="Winged helix-like DNA-binding domain superfamily/Winged helix DNA-binding domain"/>
    <property type="match status" value="1"/>
</dbReference>
<accession>A0A9J7AU35</accession>
<dbReference type="PRINTS" id="PR00035">
    <property type="entry name" value="HTHGNTR"/>
</dbReference>
<dbReference type="SMART" id="SM00345">
    <property type="entry name" value="HTH_GNTR"/>
    <property type="match status" value="1"/>
</dbReference>
<gene>
    <name evidence="5" type="ORF">NUH88_02720</name>
</gene>
<keyword evidence="2" id="KW-0238">DNA-binding</keyword>
<proteinExistence type="predicted"/>
<dbReference type="Gene3D" id="1.20.120.530">
    <property type="entry name" value="GntR ligand-binding domain-like"/>
    <property type="match status" value="1"/>
</dbReference>
<dbReference type="KEGG" id="naci:NUH88_02720"/>
<dbReference type="InterPro" id="IPR011711">
    <property type="entry name" value="GntR_C"/>
</dbReference>
<dbReference type="GO" id="GO:0003677">
    <property type="term" value="F:DNA binding"/>
    <property type="evidence" value="ECO:0007669"/>
    <property type="project" value="UniProtKB-KW"/>
</dbReference>
<keyword evidence="3" id="KW-0804">Transcription</keyword>
<feature type="domain" description="HTH gntR-type" evidence="4">
    <location>
        <begin position="16"/>
        <end position="86"/>
    </location>
</feature>
<protein>
    <submittedName>
        <fullName evidence="5">GntR family transcriptional regulator</fullName>
    </submittedName>
</protein>
<dbReference type="InterPro" id="IPR036388">
    <property type="entry name" value="WH-like_DNA-bd_sf"/>
</dbReference>
<dbReference type="RefSeq" id="WP_257769810.1">
    <property type="nucleotide sequence ID" value="NZ_CP102480.1"/>
</dbReference>
<organism evidence="5 6">
    <name type="scientific">Nisaea acidiphila</name>
    <dbReference type="NCBI Taxonomy" id="1862145"/>
    <lineage>
        <taxon>Bacteria</taxon>
        <taxon>Pseudomonadati</taxon>
        <taxon>Pseudomonadota</taxon>
        <taxon>Alphaproteobacteria</taxon>
        <taxon>Rhodospirillales</taxon>
        <taxon>Thalassobaculaceae</taxon>
        <taxon>Nisaea</taxon>
    </lineage>
</organism>
<evidence type="ECO:0000256" key="2">
    <source>
        <dbReference type="ARBA" id="ARBA00023125"/>
    </source>
</evidence>
<dbReference type="AlphaFoldDB" id="A0A9J7AU35"/>